<dbReference type="Pfam" id="PF03419">
    <property type="entry name" value="Peptidase_U4"/>
    <property type="match status" value="1"/>
</dbReference>
<keyword evidence="1" id="KW-0378">Hydrolase</keyword>
<feature type="active site" evidence="2">
    <location>
        <position position="179"/>
    </location>
</feature>
<dbReference type="OrthoDB" id="2690199at2"/>
<proteinExistence type="inferred from homology"/>
<dbReference type="AlphaFoldDB" id="A0A1M6GGT6"/>
<dbReference type="InterPro" id="IPR005081">
    <property type="entry name" value="SpoIIGA"/>
</dbReference>
<name>A0A1M6GGT6_9FIRM</name>
<dbReference type="EC" id="3.4.23.-" evidence="1"/>
<feature type="transmembrane region" description="Helical" evidence="3">
    <location>
        <begin position="33"/>
        <end position="52"/>
    </location>
</feature>
<feature type="transmembrane region" description="Helical" evidence="3">
    <location>
        <begin position="89"/>
        <end position="107"/>
    </location>
</feature>
<sequence>MVVYADMLFLENLLANCFILKLTSVMSGFPSTLWRILLSASVGSLYAVFAVIYQSNPLIASLLVKMLISMLMVLIAFRVRNTTDFLKRWGIMLLVAFMLGGCTYAFSGVLGESMLTYGGLMYISPQGVLKAFLFAAGLCIILVRPIGRILSGKAIREGNIVRVNVILGKRSARFNALIDTGNSLIDPLTGYPVMIVEAESVKDIVPPDVYNFFLSSKVSDGQIKDEINPSWKSRMHLIPFKSIGRENGILAGFRPDAIRVLHGNSFKELRNVIVGICGIKLSNNSRYTALIGPASLANI</sequence>
<keyword evidence="1" id="KW-0645">Protease</keyword>
<comment type="subcellular location">
    <subcellularLocation>
        <location evidence="1">Cell membrane</location>
    </subcellularLocation>
</comment>
<organism evidence="4 5">
    <name type="scientific">Thermoclostridium caenicola</name>
    <dbReference type="NCBI Taxonomy" id="659425"/>
    <lineage>
        <taxon>Bacteria</taxon>
        <taxon>Bacillati</taxon>
        <taxon>Bacillota</taxon>
        <taxon>Clostridia</taxon>
        <taxon>Eubacteriales</taxon>
        <taxon>Oscillospiraceae</taxon>
        <taxon>Thermoclostridium</taxon>
    </lineage>
</organism>
<dbReference type="GO" id="GO:0030436">
    <property type="term" value="P:asexual sporulation"/>
    <property type="evidence" value="ECO:0007669"/>
    <property type="project" value="InterPro"/>
</dbReference>
<comment type="function">
    <text evidence="1">Probable aspartic protease that is responsible for the proteolytic cleavage of the RNA polymerase sigma E factor (SigE/spoIIGB) to yield the active peptide in the mother cell during sporulation. Responds to a signal from the forespore that is triggered by the extracellular signal protein SpoIIR.</text>
</comment>
<accession>A0A1M6GGT6</accession>
<dbReference type="GO" id="GO:0005886">
    <property type="term" value="C:plasma membrane"/>
    <property type="evidence" value="ECO:0007669"/>
    <property type="project" value="UniProtKB-SubCell"/>
</dbReference>
<evidence type="ECO:0000256" key="3">
    <source>
        <dbReference type="SAM" id="Phobius"/>
    </source>
</evidence>
<feature type="transmembrane region" description="Helical" evidence="3">
    <location>
        <begin position="127"/>
        <end position="146"/>
    </location>
</feature>
<comment type="similarity">
    <text evidence="1">Belongs to the peptidase U4 family.</text>
</comment>
<protein>
    <recommendedName>
        <fullName evidence="1">Sporulation sigma-E factor-processing peptidase</fullName>
        <ecNumber evidence="1">3.4.23.-</ecNumber>
    </recommendedName>
    <alternativeName>
        <fullName evidence="1">Membrane-associated aspartic protease</fullName>
    </alternativeName>
    <alternativeName>
        <fullName evidence="1">Stage II sporulation protein GA</fullName>
    </alternativeName>
</protein>
<evidence type="ECO:0000313" key="4">
    <source>
        <dbReference type="EMBL" id="SHJ09206.1"/>
    </source>
</evidence>
<dbReference type="EMBL" id="FQZP01000024">
    <property type="protein sequence ID" value="SHJ09206.1"/>
    <property type="molecule type" value="Genomic_DNA"/>
</dbReference>
<evidence type="ECO:0000313" key="5">
    <source>
        <dbReference type="Proteomes" id="UP000324781"/>
    </source>
</evidence>
<evidence type="ECO:0000256" key="2">
    <source>
        <dbReference type="PIRSR" id="PIRSR018571-1"/>
    </source>
</evidence>
<dbReference type="RefSeq" id="WP_149678743.1">
    <property type="nucleotide sequence ID" value="NZ_DAONMB010000002.1"/>
</dbReference>
<keyword evidence="1 3" id="KW-0472">Membrane</keyword>
<keyword evidence="3" id="KW-1133">Transmembrane helix</keyword>
<feature type="transmembrane region" description="Helical" evidence="3">
    <location>
        <begin position="58"/>
        <end position="77"/>
    </location>
</feature>
<gene>
    <name evidence="4" type="ORF">SAMN05444373_10247</name>
</gene>
<dbReference type="GO" id="GO:0006508">
    <property type="term" value="P:proteolysis"/>
    <property type="evidence" value="ECO:0007669"/>
    <property type="project" value="UniProtKB-KW"/>
</dbReference>
<keyword evidence="1" id="KW-1003">Cell membrane</keyword>
<keyword evidence="5" id="KW-1185">Reference proteome</keyword>
<dbReference type="Proteomes" id="UP000324781">
    <property type="component" value="Unassembled WGS sequence"/>
</dbReference>
<evidence type="ECO:0000256" key="1">
    <source>
        <dbReference type="PIRNR" id="PIRNR018571"/>
    </source>
</evidence>
<keyword evidence="3" id="KW-0812">Transmembrane</keyword>
<reference evidence="4 5" key="1">
    <citation type="submission" date="2016-11" db="EMBL/GenBank/DDBJ databases">
        <authorList>
            <person name="Varghese N."/>
            <person name="Submissions S."/>
        </authorList>
    </citation>
    <scope>NUCLEOTIDE SEQUENCE [LARGE SCALE GENOMIC DNA]</scope>
    <source>
        <strain evidence="4 5">DSM 19027</strain>
    </source>
</reference>
<dbReference type="GO" id="GO:0030435">
    <property type="term" value="P:sporulation resulting in formation of a cellular spore"/>
    <property type="evidence" value="ECO:0007669"/>
    <property type="project" value="UniProtKB-KW"/>
</dbReference>
<dbReference type="PIRSF" id="PIRSF018571">
    <property type="entry name" value="SpoIIGA"/>
    <property type="match status" value="1"/>
</dbReference>
<dbReference type="GO" id="GO:0004190">
    <property type="term" value="F:aspartic-type endopeptidase activity"/>
    <property type="evidence" value="ECO:0007669"/>
    <property type="project" value="UniProtKB-KW"/>
</dbReference>
<keyword evidence="1" id="KW-0064">Aspartyl protease</keyword>
<dbReference type="NCBIfam" id="TIGR02854">
    <property type="entry name" value="spore_II_GA"/>
    <property type="match status" value="1"/>
</dbReference>
<keyword evidence="1" id="KW-0749">Sporulation</keyword>